<protein>
    <submittedName>
        <fullName evidence="4">SDR family NAD(P)-dependent oxidoreductase</fullName>
    </submittedName>
</protein>
<evidence type="ECO:0000313" key="4">
    <source>
        <dbReference type="EMBL" id="WDZ82940.1"/>
    </source>
</evidence>
<evidence type="ECO:0000256" key="1">
    <source>
        <dbReference type="ARBA" id="ARBA00006484"/>
    </source>
</evidence>
<dbReference type="PANTHER" id="PTHR43669:SF8">
    <property type="entry name" value="SHORT-CHAIN TYPE DEHYDROGENASE_REDUCTASE-RELATED"/>
    <property type="match status" value="1"/>
</dbReference>
<dbReference type="PROSITE" id="PS00061">
    <property type="entry name" value="ADH_SHORT"/>
    <property type="match status" value="1"/>
</dbReference>
<keyword evidence="5" id="KW-1185">Reference proteome</keyword>
<dbReference type="RefSeq" id="WP_275029300.1">
    <property type="nucleotide sequence ID" value="NZ_CP118615.1"/>
</dbReference>
<dbReference type="InterPro" id="IPR036291">
    <property type="entry name" value="NAD(P)-bd_dom_sf"/>
</dbReference>
<dbReference type="Pfam" id="PF13561">
    <property type="entry name" value="adh_short_C2"/>
    <property type="match status" value="1"/>
</dbReference>
<sequence>MTDAGPSPAPTTAPAATDAVAPADAPGPADVAAPAEAPGRGRADAVGPAAAGTGPVAVDVARSAGLLAGRRVVVVGGASGIGLATVRAAVAAGAAVAVLDADGDGADRAAAEARLGGATACARRVDVTVEDEVSAALDAVAAELSGIDAVLHVAGVMRGQGLDVRDVPVELWHRVLAVNLTGPFLVAKHAARHLTPGTGVLVLVGSKAGVLAGSGSVPYGASKGGLHGLALTLARQLDPQGIRVHALLPGDIDTPLMRRSLAEARANGADRHRIAELAATLGRPEDVASALVLLASPVSAGVVGTVHAG</sequence>
<gene>
    <name evidence="4" type="ORF">PVK37_20985</name>
</gene>
<feature type="region of interest" description="Disordered" evidence="3">
    <location>
        <begin position="1"/>
        <end position="50"/>
    </location>
</feature>
<dbReference type="CDD" id="cd05233">
    <property type="entry name" value="SDR_c"/>
    <property type="match status" value="1"/>
</dbReference>
<organism evidence="4 5">
    <name type="scientific">Micromonospora cathayae</name>
    <dbReference type="NCBI Taxonomy" id="3028804"/>
    <lineage>
        <taxon>Bacteria</taxon>
        <taxon>Bacillati</taxon>
        <taxon>Actinomycetota</taxon>
        <taxon>Actinomycetes</taxon>
        <taxon>Micromonosporales</taxon>
        <taxon>Micromonosporaceae</taxon>
        <taxon>Micromonospora</taxon>
    </lineage>
</organism>
<evidence type="ECO:0000313" key="5">
    <source>
        <dbReference type="Proteomes" id="UP001219605"/>
    </source>
</evidence>
<dbReference type="PRINTS" id="PR00081">
    <property type="entry name" value="GDHRDH"/>
</dbReference>
<evidence type="ECO:0000256" key="3">
    <source>
        <dbReference type="SAM" id="MobiDB-lite"/>
    </source>
</evidence>
<comment type="similarity">
    <text evidence="1">Belongs to the short-chain dehydrogenases/reductases (SDR) family.</text>
</comment>
<dbReference type="Proteomes" id="UP001219605">
    <property type="component" value="Chromosome"/>
</dbReference>
<dbReference type="PANTHER" id="PTHR43669">
    <property type="entry name" value="5-KETO-D-GLUCONATE 5-REDUCTASE"/>
    <property type="match status" value="1"/>
</dbReference>
<dbReference type="InterPro" id="IPR002347">
    <property type="entry name" value="SDR_fam"/>
</dbReference>
<reference evidence="4 5" key="1">
    <citation type="submission" date="2023-02" db="EMBL/GenBank/DDBJ databases">
        <authorList>
            <person name="Mo P."/>
        </authorList>
    </citation>
    <scope>NUCLEOTIDE SEQUENCE [LARGE SCALE GENOMIC DNA]</scope>
    <source>
        <strain evidence="4 5">HUAS 3</strain>
    </source>
</reference>
<proteinExistence type="inferred from homology"/>
<dbReference type="SUPFAM" id="SSF51735">
    <property type="entry name" value="NAD(P)-binding Rossmann-fold domains"/>
    <property type="match status" value="1"/>
</dbReference>
<dbReference type="EMBL" id="CP118615">
    <property type="protein sequence ID" value="WDZ82940.1"/>
    <property type="molecule type" value="Genomic_DNA"/>
</dbReference>
<accession>A0ABY7ZIX8</accession>
<dbReference type="Gene3D" id="3.40.50.720">
    <property type="entry name" value="NAD(P)-binding Rossmann-like Domain"/>
    <property type="match status" value="1"/>
</dbReference>
<dbReference type="InterPro" id="IPR020904">
    <property type="entry name" value="Sc_DH/Rdtase_CS"/>
</dbReference>
<keyword evidence="2" id="KW-0560">Oxidoreductase</keyword>
<evidence type="ECO:0000256" key="2">
    <source>
        <dbReference type="ARBA" id="ARBA00023002"/>
    </source>
</evidence>
<name>A0ABY7ZIX8_9ACTN</name>